<accession>A0A0T6LXX2</accession>
<feature type="region of interest" description="Disordered" evidence="2">
    <location>
        <begin position="1"/>
        <end position="22"/>
    </location>
</feature>
<organism evidence="3 4">
    <name type="scientific">Wenjunlia vitaminophila</name>
    <name type="common">Streptomyces vitaminophilus</name>
    <dbReference type="NCBI Taxonomy" id="76728"/>
    <lineage>
        <taxon>Bacteria</taxon>
        <taxon>Bacillati</taxon>
        <taxon>Actinomycetota</taxon>
        <taxon>Actinomycetes</taxon>
        <taxon>Kitasatosporales</taxon>
        <taxon>Streptomycetaceae</taxon>
        <taxon>Wenjunlia</taxon>
    </lineage>
</organism>
<dbReference type="Gene3D" id="1.25.40.10">
    <property type="entry name" value="Tetratricopeptide repeat domain"/>
    <property type="match status" value="2"/>
</dbReference>
<dbReference type="PANTHER" id="PTHR47691:SF3">
    <property type="entry name" value="HTH-TYPE TRANSCRIPTIONAL REGULATOR RV0890C-RELATED"/>
    <property type="match status" value="1"/>
</dbReference>
<dbReference type="EMBL" id="LLZU01000003">
    <property type="protein sequence ID" value="KRV50854.1"/>
    <property type="molecule type" value="Genomic_DNA"/>
</dbReference>
<protein>
    <recommendedName>
        <fullName evidence="5">NB-ARC domain-containing protein</fullName>
    </recommendedName>
</protein>
<dbReference type="SUPFAM" id="SSF48452">
    <property type="entry name" value="TPR-like"/>
    <property type="match status" value="2"/>
</dbReference>
<feature type="compositionally biased region" description="Basic residues" evidence="2">
    <location>
        <begin position="1"/>
        <end position="10"/>
    </location>
</feature>
<dbReference type="PANTHER" id="PTHR47691">
    <property type="entry name" value="REGULATOR-RELATED"/>
    <property type="match status" value="1"/>
</dbReference>
<evidence type="ECO:0000313" key="4">
    <source>
        <dbReference type="Proteomes" id="UP000050867"/>
    </source>
</evidence>
<dbReference type="Proteomes" id="UP000050867">
    <property type="component" value="Unassembled WGS sequence"/>
</dbReference>
<dbReference type="InterPro" id="IPR027417">
    <property type="entry name" value="P-loop_NTPase"/>
</dbReference>
<dbReference type="AlphaFoldDB" id="A0A0T6LXX2"/>
<dbReference type="InterPro" id="IPR036388">
    <property type="entry name" value="WH-like_DNA-bd_sf"/>
</dbReference>
<dbReference type="PROSITE" id="PS50005">
    <property type="entry name" value="TPR"/>
    <property type="match status" value="1"/>
</dbReference>
<evidence type="ECO:0000256" key="2">
    <source>
        <dbReference type="SAM" id="MobiDB-lite"/>
    </source>
</evidence>
<dbReference type="Pfam" id="PF13424">
    <property type="entry name" value="TPR_12"/>
    <property type="match status" value="3"/>
</dbReference>
<keyword evidence="4" id="KW-1185">Reference proteome</keyword>
<proteinExistence type="predicted"/>
<keyword evidence="1" id="KW-0802">TPR repeat</keyword>
<dbReference type="Gene3D" id="1.10.10.10">
    <property type="entry name" value="Winged helix-like DNA-binding domain superfamily/Winged helix DNA-binding domain"/>
    <property type="match status" value="1"/>
</dbReference>
<comment type="caution">
    <text evidence="3">The sequence shown here is derived from an EMBL/GenBank/DDBJ whole genome shotgun (WGS) entry which is preliminary data.</text>
</comment>
<feature type="repeat" description="TPR" evidence="1">
    <location>
        <begin position="668"/>
        <end position="701"/>
    </location>
</feature>
<reference evidence="3 4" key="1">
    <citation type="submission" date="2015-10" db="EMBL/GenBank/DDBJ databases">
        <title>Draft genome sequence of pyrrolomycin-producing Streptomyces vitaminophilus.</title>
        <authorList>
            <person name="Graham D.E."/>
            <person name="Mahan K.M."/>
            <person name="Klingeman D.M."/>
            <person name="Hettich R.L."/>
            <person name="Parry R.J."/>
        </authorList>
    </citation>
    <scope>NUCLEOTIDE SEQUENCE [LARGE SCALE GENOMIC DNA]</scope>
    <source>
        <strain evidence="3 4">ATCC 31673</strain>
    </source>
</reference>
<gene>
    <name evidence="3" type="ORF">AQ490_12920</name>
</gene>
<sequence>MGKKKSARGRSRNDLRHGKYGAPVQGSGVQNISYNALSAPAVPVALAVLPPVPPEFTGREAETDDLLALLAPREAASPGGTAMPVPTTAVVTGLPGVGKTTLAVGAAHRAVGRGWFTGVQMINLRGYDQTPVPPEQALDALLRSLGVPPDHIPPTRDERANMYRSQLDAMARQGERLLIVADNASGPDQVQPLLPGTPVHRVLVTSRHTLTGLGARFTDLRTLPLPAAIDLVRRALYVADPNDRRVDDDPEGAENLARACGLLPLALQITASLLIADPGQPLSERAELLTAAGSRLAGLDDGSRAVRAAFEQSLRLLTPQQADLFRLLSLNPGPHISTKAASLLSDRTETDTRKLLNDLAGAHLLERVPSSRDRWQIHDLLRDYAAEQATDHAQRSRDVRRRYQQAQTRLRDHYLRTVTSVNVWLEAEPGQQPSGLFASEDEAMAWMDAEHSVLSALGHIVTNSPAAGQLATALAPYMLQRRYFDFLYTLAVTIRDVAQETGDRNGQALGWEFVGSVAQEQQRFDEALSAYSTARDIYQELGKRAEEAEAWDNIGTVLQELRRHEESLVVHSAARDIYRELGKRAEEADTWNSISIDLQELKRFDEALDAAETARGMAEETGDQRVLAVSWNQLASAYRGLGRHDESLDAADTADRISEGAKKSRIRARAWNNRGLTLQELERYDEAIAAFDTALRHYREARARDGEGIAWNNLGTAHRGAGHHADAIDAGYQAGRIFTEIGDQYLAGEAYAELAATLAAADREPVEIADAWANSADAYTAANAEERAAASRAKAAEIRGE</sequence>
<evidence type="ECO:0008006" key="5">
    <source>
        <dbReference type="Google" id="ProtNLM"/>
    </source>
</evidence>
<dbReference type="STRING" id="76728.AQ490_12920"/>
<dbReference type="SMART" id="SM00028">
    <property type="entry name" value="TPR"/>
    <property type="match status" value="6"/>
</dbReference>
<dbReference type="OrthoDB" id="3349744at2"/>
<evidence type="ECO:0000313" key="3">
    <source>
        <dbReference type="EMBL" id="KRV50854.1"/>
    </source>
</evidence>
<dbReference type="Gene3D" id="3.40.50.300">
    <property type="entry name" value="P-loop containing nucleotide triphosphate hydrolases"/>
    <property type="match status" value="1"/>
</dbReference>
<dbReference type="PRINTS" id="PR00364">
    <property type="entry name" value="DISEASERSIST"/>
</dbReference>
<name>A0A0T6LXX2_WENVI</name>
<dbReference type="InterPro" id="IPR019734">
    <property type="entry name" value="TPR_rpt"/>
</dbReference>
<dbReference type="InterPro" id="IPR011990">
    <property type="entry name" value="TPR-like_helical_dom_sf"/>
</dbReference>
<dbReference type="SUPFAM" id="SSF52540">
    <property type="entry name" value="P-loop containing nucleoside triphosphate hydrolases"/>
    <property type="match status" value="1"/>
</dbReference>
<evidence type="ECO:0000256" key="1">
    <source>
        <dbReference type="PROSITE-ProRule" id="PRU00339"/>
    </source>
</evidence>
<dbReference type="eggNOG" id="COG0457">
    <property type="taxonomic scope" value="Bacteria"/>
</dbReference>
<dbReference type="RefSeq" id="WP_018384463.1">
    <property type="nucleotide sequence ID" value="NZ_LLZU01000003.1"/>
</dbReference>